<feature type="region of interest" description="Disordered" evidence="2">
    <location>
        <begin position="110"/>
        <end position="177"/>
    </location>
</feature>
<dbReference type="PRINTS" id="PR01217">
    <property type="entry name" value="PRICHEXTENSN"/>
</dbReference>
<protein>
    <recommendedName>
        <fullName evidence="5">FH2 domain-containing protein</fullName>
    </recommendedName>
</protein>
<dbReference type="PANTHER" id="PTHR47102:SF2">
    <property type="entry name" value="PROTEIN BNI1"/>
    <property type="match status" value="1"/>
</dbReference>
<evidence type="ECO:0008006" key="5">
    <source>
        <dbReference type="Google" id="ProtNLM"/>
    </source>
</evidence>
<evidence type="ECO:0000256" key="2">
    <source>
        <dbReference type="SAM" id="MobiDB-lite"/>
    </source>
</evidence>
<dbReference type="Gene3D" id="6.10.30.50">
    <property type="match status" value="1"/>
</dbReference>
<feature type="compositionally biased region" description="Gly residues" evidence="2">
    <location>
        <begin position="225"/>
        <end position="240"/>
    </location>
</feature>
<dbReference type="GO" id="GO:1903475">
    <property type="term" value="P:mitotic actomyosin contractile ring assembly"/>
    <property type="evidence" value="ECO:0007669"/>
    <property type="project" value="TreeGrafter"/>
</dbReference>
<keyword evidence="1" id="KW-0175">Coiled coil</keyword>
<dbReference type="EMBL" id="JAEFCI010008633">
    <property type="protein sequence ID" value="KAG5458340.1"/>
    <property type="molecule type" value="Genomic_DNA"/>
</dbReference>
<dbReference type="PANTHER" id="PTHR47102">
    <property type="entry name" value="PROTEIN BNI1"/>
    <property type="match status" value="1"/>
</dbReference>
<feature type="compositionally biased region" description="Pro residues" evidence="2">
    <location>
        <begin position="283"/>
        <end position="333"/>
    </location>
</feature>
<evidence type="ECO:0000256" key="1">
    <source>
        <dbReference type="SAM" id="Coils"/>
    </source>
</evidence>
<evidence type="ECO:0000313" key="4">
    <source>
        <dbReference type="Proteomes" id="UP000673691"/>
    </source>
</evidence>
<dbReference type="AlphaFoldDB" id="A0A8H7ZSC3"/>
<comment type="caution">
    <text evidence="3">The sequence shown here is derived from an EMBL/GenBank/DDBJ whole genome shotgun (WGS) entry which is preliminary data.</text>
</comment>
<feature type="compositionally biased region" description="Gly residues" evidence="2">
    <location>
        <begin position="117"/>
        <end position="145"/>
    </location>
</feature>
<feature type="coiled-coil region" evidence="1">
    <location>
        <begin position="24"/>
        <end position="58"/>
    </location>
</feature>
<dbReference type="InterPro" id="IPR051661">
    <property type="entry name" value="Actin_filament_regulator"/>
</dbReference>
<reference evidence="3 4" key="1">
    <citation type="journal article" name="Sci. Rep.">
        <title>Genome-scale phylogenetic analyses confirm Olpidium as the closest living zoosporic fungus to the non-flagellated, terrestrial fungi.</title>
        <authorList>
            <person name="Chang Y."/>
            <person name="Rochon D."/>
            <person name="Sekimoto S."/>
            <person name="Wang Y."/>
            <person name="Chovatia M."/>
            <person name="Sandor L."/>
            <person name="Salamov A."/>
            <person name="Grigoriev I.V."/>
            <person name="Stajich J.E."/>
            <person name="Spatafora J.W."/>
        </authorList>
    </citation>
    <scope>NUCLEOTIDE SEQUENCE [LARGE SCALE GENOMIC DNA]</scope>
    <source>
        <strain evidence="3">S191</strain>
    </source>
</reference>
<dbReference type="Proteomes" id="UP000673691">
    <property type="component" value="Unassembled WGS sequence"/>
</dbReference>
<feature type="compositionally biased region" description="Gly residues" evidence="2">
    <location>
        <begin position="204"/>
        <end position="217"/>
    </location>
</feature>
<feature type="region of interest" description="Disordered" evidence="2">
    <location>
        <begin position="189"/>
        <end position="335"/>
    </location>
</feature>
<proteinExistence type="predicted"/>
<dbReference type="GO" id="GO:0051017">
    <property type="term" value="P:actin filament bundle assembly"/>
    <property type="evidence" value="ECO:0007669"/>
    <property type="project" value="TreeGrafter"/>
</dbReference>
<dbReference type="GO" id="GO:0043332">
    <property type="term" value="C:mating projection tip"/>
    <property type="evidence" value="ECO:0007669"/>
    <property type="project" value="TreeGrafter"/>
</dbReference>
<sequence>MSRNTIETLQKQIADYQNQFHIRLAQQDTQLKQLYAALKQETEENMLLTKTREDLMLENRIFKSGAVVTAPPSENGDDFVIVKKSKLAEEIIAFQAEAVSIRGISRRLPLDNEGTELGPGEGQSMGPGLGPGLGPGAGVGRGGSLLGPAFGVDPSDEPPTIPERKRPIEPSVTKLDPAALRAAIAARYSERARREGGNAEGLPGAVGGGRSGPGGGIADESQGRVGSGAGGESGGTGGGVDRGKAAAPVDETTGGGREAGTEDGRLHVPGSQPSTPLGAASPPQSPVPPSPVQLPPPPPPPPPPALPGPPPPPPPPAPPPPMAPPPPGAPPPAQLKRNKVTYMTRAKLKQLNWDKINASQVGDTLWSTLGQGKDEKEKFGHLLDETGVLKEMEDMFGTKVITKSVKGEKTIHLLSSNGALASCMRLRRFENANVSAVFEQLWRNWKKSPKK</sequence>
<dbReference type="OrthoDB" id="1104827at2759"/>
<keyword evidence="4" id="KW-1185">Reference proteome</keyword>
<gene>
    <name evidence="3" type="ORF">BJ554DRAFT_1447</name>
</gene>
<accession>A0A8H7ZSC3</accession>
<dbReference type="GO" id="GO:0051016">
    <property type="term" value="P:barbed-end actin filament capping"/>
    <property type="evidence" value="ECO:0007669"/>
    <property type="project" value="TreeGrafter"/>
</dbReference>
<organism evidence="3 4">
    <name type="scientific">Olpidium bornovanus</name>
    <dbReference type="NCBI Taxonomy" id="278681"/>
    <lineage>
        <taxon>Eukaryota</taxon>
        <taxon>Fungi</taxon>
        <taxon>Fungi incertae sedis</taxon>
        <taxon>Olpidiomycota</taxon>
        <taxon>Olpidiomycotina</taxon>
        <taxon>Olpidiomycetes</taxon>
        <taxon>Olpidiales</taxon>
        <taxon>Olpidiaceae</taxon>
        <taxon>Olpidium</taxon>
    </lineage>
</organism>
<evidence type="ECO:0000313" key="3">
    <source>
        <dbReference type="EMBL" id="KAG5458340.1"/>
    </source>
</evidence>
<dbReference type="GO" id="GO:0032153">
    <property type="term" value="C:cell division site"/>
    <property type="evidence" value="ECO:0007669"/>
    <property type="project" value="TreeGrafter"/>
</dbReference>
<name>A0A8H7ZSC3_9FUNG</name>
<dbReference type="SUPFAM" id="SSF101447">
    <property type="entry name" value="Formin homology 2 domain (FH2 domain)"/>
    <property type="match status" value="1"/>
</dbReference>